<keyword evidence="2" id="KW-1185">Reference proteome</keyword>
<dbReference type="EMBL" id="KQ973114">
    <property type="protein sequence ID" value="EFA12107.1"/>
    <property type="molecule type" value="Genomic_DNA"/>
</dbReference>
<dbReference type="Proteomes" id="UP000007266">
    <property type="component" value="Unassembled WGS sequence"/>
</dbReference>
<reference evidence="1 2" key="2">
    <citation type="journal article" date="2010" name="Nucleic Acids Res.">
        <title>BeetleBase in 2010: revisions to provide comprehensive genomic information for Tribolium castaneum.</title>
        <authorList>
            <person name="Kim H.S."/>
            <person name="Murphy T."/>
            <person name="Xia J."/>
            <person name="Caragea D."/>
            <person name="Park Y."/>
            <person name="Beeman R.W."/>
            <person name="Lorenzen M.D."/>
            <person name="Butcher S."/>
            <person name="Manak J.R."/>
            <person name="Brown S.J."/>
        </authorList>
    </citation>
    <scope>NUCLEOTIDE SEQUENCE [LARGE SCALE GENOMIC DNA]</scope>
    <source>
        <strain evidence="1 2">Georgia GA2</strain>
    </source>
</reference>
<dbReference type="HOGENOM" id="CLU_3320654_0_0_1"/>
<dbReference type="AlphaFoldDB" id="D7EHV5"/>
<evidence type="ECO:0000313" key="1">
    <source>
        <dbReference type="EMBL" id="EFA12107.1"/>
    </source>
</evidence>
<accession>D7EHV5</accession>
<protein>
    <submittedName>
        <fullName evidence="1">Uncharacterized protein</fullName>
    </submittedName>
</protein>
<proteinExistence type="predicted"/>
<sequence>MGKQVKKYEEEAGGLLPAQHGCWMAEDQSLGGTQASDVL</sequence>
<name>D7EHV5_TRICA</name>
<organism evidence="1 2">
    <name type="scientific">Tribolium castaneum</name>
    <name type="common">Red flour beetle</name>
    <dbReference type="NCBI Taxonomy" id="7070"/>
    <lineage>
        <taxon>Eukaryota</taxon>
        <taxon>Metazoa</taxon>
        <taxon>Ecdysozoa</taxon>
        <taxon>Arthropoda</taxon>
        <taxon>Hexapoda</taxon>
        <taxon>Insecta</taxon>
        <taxon>Pterygota</taxon>
        <taxon>Neoptera</taxon>
        <taxon>Endopterygota</taxon>
        <taxon>Coleoptera</taxon>
        <taxon>Polyphaga</taxon>
        <taxon>Cucujiformia</taxon>
        <taxon>Tenebrionidae</taxon>
        <taxon>Tenebrionidae incertae sedis</taxon>
        <taxon>Tribolium</taxon>
    </lineage>
</organism>
<gene>
    <name evidence="1" type="primary">AUGUSTUS-3.0.2_02253</name>
    <name evidence="1" type="ORF">TcasGA2_TC002253</name>
</gene>
<reference evidence="1 2" key="1">
    <citation type="journal article" date="2008" name="Nature">
        <title>The genome of the model beetle and pest Tribolium castaneum.</title>
        <authorList>
            <consortium name="Tribolium Genome Sequencing Consortium"/>
            <person name="Richards S."/>
            <person name="Gibbs R.A."/>
            <person name="Weinstock G.M."/>
            <person name="Brown S.J."/>
            <person name="Denell R."/>
            <person name="Beeman R.W."/>
            <person name="Gibbs R."/>
            <person name="Beeman R.W."/>
            <person name="Brown S.J."/>
            <person name="Bucher G."/>
            <person name="Friedrich M."/>
            <person name="Grimmelikhuijzen C.J."/>
            <person name="Klingler M."/>
            <person name="Lorenzen M."/>
            <person name="Richards S."/>
            <person name="Roth S."/>
            <person name="Schroder R."/>
            <person name="Tautz D."/>
            <person name="Zdobnov E.M."/>
            <person name="Muzny D."/>
            <person name="Gibbs R.A."/>
            <person name="Weinstock G.M."/>
            <person name="Attaway T."/>
            <person name="Bell S."/>
            <person name="Buhay C.J."/>
            <person name="Chandrabose M.N."/>
            <person name="Chavez D."/>
            <person name="Clerk-Blankenburg K.P."/>
            <person name="Cree A."/>
            <person name="Dao M."/>
            <person name="Davis C."/>
            <person name="Chacko J."/>
            <person name="Dinh H."/>
            <person name="Dugan-Rocha S."/>
            <person name="Fowler G."/>
            <person name="Garner T.T."/>
            <person name="Garnes J."/>
            <person name="Gnirke A."/>
            <person name="Hawes A."/>
            <person name="Hernandez J."/>
            <person name="Hines S."/>
            <person name="Holder M."/>
            <person name="Hume J."/>
            <person name="Jhangiani S.N."/>
            <person name="Joshi V."/>
            <person name="Khan Z.M."/>
            <person name="Jackson L."/>
            <person name="Kovar C."/>
            <person name="Kowis A."/>
            <person name="Lee S."/>
            <person name="Lewis L.R."/>
            <person name="Margolis J."/>
            <person name="Morgan M."/>
            <person name="Nazareth L.V."/>
            <person name="Nguyen N."/>
            <person name="Okwuonu G."/>
            <person name="Parker D."/>
            <person name="Richards S."/>
            <person name="Ruiz S.J."/>
            <person name="Santibanez J."/>
            <person name="Savard J."/>
            <person name="Scherer S.E."/>
            <person name="Schneider B."/>
            <person name="Sodergren E."/>
            <person name="Tautz D."/>
            <person name="Vattahil S."/>
            <person name="Villasana D."/>
            <person name="White C.S."/>
            <person name="Wright R."/>
            <person name="Park Y."/>
            <person name="Beeman R.W."/>
            <person name="Lord J."/>
            <person name="Oppert B."/>
            <person name="Lorenzen M."/>
            <person name="Brown S."/>
            <person name="Wang L."/>
            <person name="Savard J."/>
            <person name="Tautz D."/>
            <person name="Richards S."/>
            <person name="Weinstock G."/>
            <person name="Gibbs R.A."/>
            <person name="Liu Y."/>
            <person name="Worley K."/>
            <person name="Weinstock G."/>
            <person name="Elsik C.G."/>
            <person name="Reese J.T."/>
            <person name="Elhaik E."/>
            <person name="Landan G."/>
            <person name="Graur D."/>
            <person name="Arensburger P."/>
            <person name="Atkinson P."/>
            <person name="Beeman R.W."/>
            <person name="Beidler J."/>
            <person name="Brown S.J."/>
            <person name="Demuth J.P."/>
            <person name="Drury D.W."/>
            <person name="Du Y.Z."/>
            <person name="Fujiwara H."/>
            <person name="Lorenzen M."/>
            <person name="Maselli V."/>
            <person name="Osanai M."/>
            <person name="Park Y."/>
            <person name="Robertson H.M."/>
            <person name="Tu Z."/>
            <person name="Wang J.J."/>
            <person name="Wang S."/>
            <person name="Richards S."/>
            <person name="Song H."/>
            <person name="Zhang L."/>
            <person name="Sodergren E."/>
            <person name="Werner D."/>
            <person name="Stanke M."/>
            <person name="Morgenstern B."/>
            <person name="Solovyev V."/>
            <person name="Kosarev P."/>
            <person name="Brown G."/>
            <person name="Chen H.C."/>
            <person name="Ermolaeva O."/>
            <person name="Hlavina W."/>
            <person name="Kapustin Y."/>
            <person name="Kiryutin B."/>
            <person name="Kitts P."/>
            <person name="Maglott D."/>
            <person name="Pruitt K."/>
            <person name="Sapojnikov V."/>
            <person name="Souvorov A."/>
            <person name="Mackey A.J."/>
            <person name="Waterhouse R.M."/>
            <person name="Wyder S."/>
            <person name="Zdobnov E.M."/>
            <person name="Zdobnov E.M."/>
            <person name="Wyder S."/>
            <person name="Kriventseva E.V."/>
            <person name="Kadowaki T."/>
            <person name="Bork P."/>
            <person name="Aranda M."/>
            <person name="Bao R."/>
            <person name="Beermann A."/>
            <person name="Berns N."/>
            <person name="Bolognesi R."/>
            <person name="Bonneton F."/>
            <person name="Bopp D."/>
            <person name="Brown S.J."/>
            <person name="Bucher G."/>
            <person name="Butts T."/>
            <person name="Chaumot A."/>
            <person name="Denell R.E."/>
            <person name="Ferrier D.E."/>
            <person name="Friedrich M."/>
            <person name="Gordon C.M."/>
            <person name="Jindra M."/>
            <person name="Klingler M."/>
            <person name="Lan Q."/>
            <person name="Lattorff H.M."/>
            <person name="Laudet V."/>
            <person name="von Levetsow C."/>
            <person name="Liu Z."/>
            <person name="Lutz R."/>
            <person name="Lynch J.A."/>
            <person name="da Fonseca R.N."/>
            <person name="Posnien N."/>
            <person name="Reuter R."/>
            <person name="Roth S."/>
            <person name="Savard J."/>
            <person name="Schinko J.B."/>
            <person name="Schmitt C."/>
            <person name="Schoppmeier M."/>
            <person name="Schroder R."/>
            <person name="Shippy T.D."/>
            <person name="Simonnet F."/>
            <person name="Marques-Souza H."/>
            <person name="Tautz D."/>
            <person name="Tomoyasu Y."/>
            <person name="Trauner J."/>
            <person name="Van der Zee M."/>
            <person name="Vervoort M."/>
            <person name="Wittkopp N."/>
            <person name="Wimmer E.A."/>
            <person name="Yang X."/>
            <person name="Jones A.K."/>
            <person name="Sattelle D.B."/>
            <person name="Ebert P.R."/>
            <person name="Nelson D."/>
            <person name="Scott J.G."/>
            <person name="Beeman R.W."/>
            <person name="Muthukrishnan S."/>
            <person name="Kramer K.J."/>
            <person name="Arakane Y."/>
            <person name="Beeman R.W."/>
            <person name="Zhu Q."/>
            <person name="Hogenkamp D."/>
            <person name="Dixit R."/>
            <person name="Oppert B."/>
            <person name="Jiang H."/>
            <person name="Zou Z."/>
            <person name="Marshall J."/>
            <person name="Elpidina E."/>
            <person name="Vinokurov K."/>
            <person name="Oppert C."/>
            <person name="Zou Z."/>
            <person name="Evans J."/>
            <person name="Lu Z."/>
            <person name="Zhao P."/>
            <person name="Sumathipala N."/>
            <person name="Altincicek B."/>
            <person name="Vilcinskas A."/>
            <person name="Williams M."/>
            <person name="Hultmark D."/>
            <person name="Hetru C."/>
            <person name="Jiang H."/>
            <person name="Grimmelikhuijzen C.J."/>
            <person name="Hauser F."/>
            <person name="Cazzamali G."/>
            <person name="Williamson M."/>
            <person name="Park Y."/>
            <person name="Li B."/>
            <person name="Tanaka Y."/>
            <person name="Predel R."/>
            <person name="Neupert S."/>
            <person name="Schachtner J."/>
            <person name="Verleyen P."/>
            <person name="Raible F."/>
            <person name="Bork P."/>
            <person name="Friedrich M."/>
            <person name="Walden K.K."/>
            <person name="Robertson H.M."/>
            <person name="Angeli S."/>
            <person name="Foret S."/>
            <person name="Bucher G."/>
            <person name="Schuetz S."/>
            <person name="Maleszka R."/>
            <person name="Wimmer E.A."/>
            <person name="Beeman R.W."/>
            <person name="Lorenzen M."/>
            <person name="Tomoyasu Y."/>
            <person name="Miller S.C."/>
            <person name="Grossmann D."/>
            <person name="Bucher G."/>
        </authorList>
    </citation>
    <scope>NUCLEOTIDE SEQUENCE [LARGE SCALE GENOMIC DNA]</scope>
    <source>
        <strain evidence="1 2">Georgia GA2</strain>
    </source>
</reference>
<evidence type="ECO:0000313" key="2">
    <source>
        <dbReference type="Proteomes" id="UP000007266"/>
    </source>
</evidence>
<dbReference type="InParanoid" id="D7EHV5"/>